<dbReference type="InterPro" id="IPR015915">
    <property type="entry name" value="Kelch-typ_b-propeller"/>
</dbReference>
<feature type="non-terminal residue" evidence="1">
    <location>
        <position position="231"/>
    </location>
</feature>
<organism evidence="1 2">
    <name type="scientific">Hymenolepis diminuta</name>
    <name type="common">Rat tapeworm</name>
    <dbReference type="NCBI Taxonomy" id="6216"/>
    <lineage>
        <taxon>Eukaryota</taxon>
        <taxon>Metazoa</taxon>
        <taxon>Spiralia</taxon>
        <taxon>Lophotrochozoa</taxon>
        <taxon>Platyhelminthes</taxon>
        <taxon>Cestoda</taxon>
        <taxon>Eucestoda</taxon>
        <taxon>Cyclophyllidea</taxon>
        <taxon>Hymenolepididae</taxon>
        <taxon>Hymenolepis</taxon>
    </lineage>
</organism>
<evidence type="ECO:0000313" key="1">
    <source>
        <dbReference type="EMBL" id="VUZ48108.1"/>
    </source>
</evidence>
<proteinExistence type="predicted"/>
<protein>
    <submittedName>
        <fullName evidence="1">Uncharacterized protein</fullName>
    </submittedName>
</protein>
<name>A0A564YN34_HYMDI</name>
<evidence type="ECO:0000313" key="2">
    <source>
        <dbReference type="Proteomes" id="UP000321570"/>
    </source>
</evidence>
<accession>A0A564YN34</accession>
<gene>
    <name evidence="1" type="ORF">WMSIL1_LOCUS7530</name>
</gene>
<sequence length="231" mass="26047">MNWEMFRTPRPFYVTTDTKGCPGLAWESAKSEMEAPSEWRNASIDDEIRTAHPSAFRDMVSLSGIQDTHGVITEFFVEGMDIPVEWREWLAEGRKTARKQPIASSLKTSSTEAKGHCSESHERLTTFVSIENATQVWILNRECSAVEIELQLRGRKCTTVFTFQDKLVFMGGWQSENVTGSRNVDLMDISTGQVSSIPDMIKARNSPVGVATENEIFAICNRWPSDSPSRF</sequence>
<dbReference type="Gene3D" id="2.120.10.80">
    <property type="entry name" value="Kelch-type beta propeller"/>
    <property type="match status" value="1"/>
</dbReference>
<dbReference type="Proteomes" id="UP000321570">
    <property type="component" value="Unassembled WGS sequence"/>
</dbReference>
<dbReference type="AlphaFoldDB" id="A0A564YN34"/>
<dbReference type="SUPFAM" id="SSF117281">
    <property type="entry name" value="Kelch motif"/>
    <property type="match status" value="1"/>
</dbReference>
<reference evidence="1 2" key="1">
    <citation type="submission" date="2019-07" db="EMBL/GenBank/DDBJ databases">
        <authorList>
            <person name="Jastrzebski P J."/>
            <person name="Paukszto L."/>
            <person name="Jastrzebski P J."/>
        </authorList>
    </citation>
    <scope>NUCLEOTIDE SEQUENCE [LARGE SCALE GENOMIC DNA]</scope>
    <source>
        <strain evidence="1 2">WMS-il1</strain>
    </source>
</reference>
<keyword evidence="2" id="KW-1185">Reference proteome</keyword>
<dbReference type="EMBL" id="CABIJS010000277">
    <property type="protein sequence ID" value="VUZ48108.1"/>
    <property type="molecule type" value="Genomic_DNA"/>
</dbReference>